<name>A0ACC0UVA7_9HYPO</name>
<sequence>MTSSRPNSPRRQPRHRLHASQDSGIPKTRAVPYSSHRLSSEGSAAPSFRPVSYSARPAAPSAHPDELEQGVGLGLNGEEPSLSKEKATVSGSRRHSRFNSVSSSSANEPYCLDNDNRSISSRASSPRPLGAHGRVKRTRAISINSDKTFSLVPQQSGSVTSRDSRSYSLSTPYLSSTTPSSSYGRVSSNIFVREDRANSPLTPLAERRFRSYSASSTLPDVASSPSCNWRSRGGMHSVEETPVPEDEQSDDVTPEPRKDMTESLQEEPPTQDIDNSELSYKVSWQASDLATKESWQTSDLNTKESWQTSDLRTKESFLTNATSASVAASTISERTNYKVYEQSSPVRPLSRYQSFDFQDSIPPSSSHANYQILGETSSSNQSEDEQSNYARPPTEDSNVNYVVHAASCSSLDTSQQLRCEYSQESLMVPPLRPVKRSSSEQVSPSESRSREQLRSGSLSSMANILVHGAARTIFTGSKSSKRHRSWGASSSTEPSKADSKGKGKRPHHWSAPLSTVASESEPGSGPPSRSLSPTSQWDRKSSGFNSISSALALTPSWGGDIEAHQMSKPDANDIVEWPAAVYGSNPAYRDPSGRLIRDYDEDGDGLADLEDDMMPRHRSRLSSFISNGSDRVLRPSNSTRSLNLSLPSWVSVYYSSVDRRFLLAQPSTDSIRSLYNGSLYNDSRAPSFRGPNQRLDKSPSLEGFNTSIYNPRRRPMENATICSIEQTPEPLSRPGSQSRPPTRPDAPTPSRSRPQRMLHSAAGSQSIRSHPVMRVARGIKKQTSSIWSPHLRRDRRIDGFSMWDPPSAVWSNESGFDWKRNQQIVMFVAGFLVPFSWMVAAFLPLPPKPQLDMVEHHDSTSHIDLRAVHPHRVVFSLDEIRYHSARWWRNLNRGMSIFGILLIGAVVALVVVGVKQQWGQ</sequence>
<protein>
    <submittedName>
        <fullName evidence="1">Uncharacterized protein</fullName>
    </submittedName>
</protein>
<evidence type="ECO:0000313" key="2">
    <source>
        <dbReference type="Proteomes" id="UP001163324"/>
    </source>
</evidence>
<evidence type="ECO:0000313" key="1">
    <source>
        <dbReference type="EMBL" id="KAI9897444.1"/>
    </source>
</evidence>
<keyword evidence="2" id="KW-1185">Reference proteome</keyword>
<accession>A0ACC0UVA7</accession>
<proteinExistence type="predicted"/>
<dbReference type="EMBL" id="CM047946">
    <property type="protein sequence ID" value="KAI9897444.1"/>
    <property type="molecule type" value="Genomic_DNA"/>
</dbReference>
<dbReference type="Proteomes" id="UP001163324">
    <property type="component" value="Chromosome 7"/>
</dbReference>
<comment type="caution">
    <text evidence="1">The sequence shown here is derived from an EMBL/GenBank/DDBJ whole genome shotgun (WGS) entry which is preliminary data.</text>
</comment>
<organism evidence="1 2">
    <name type="scientific">Trichothecium roseum</name>
    <dbReference type="NCBI Taxonomy" id="47278"/>
    <lineage>
        <taxon>Eukaryota</taxon>
        <taxon>Fungi</taxon>
        <taxon>Dikarya</taxon>
        <taxon>Ascomycota</taxon>
        <taxon>Pezizomycotina</taxon>
        <taxon>Sordariomycetes</taxon>
        <taxon>Hypocreomycetidae</taxon>
        <taxon>Hypocreales</taxon>
        <taxon>Hypocreales incertae sedis</taxon>
        <taxon>Trichothecium</taxon>
    </lineage>
</organism>
<reference evidence="1" key="1">
    <citation type="submission" date="2022-10" db="EMBL/GenBank/DDBJ databases">
        <title>Complete Genome of Trichothecium roseum strain YXFP-22015, a Plant Pathogen Isolated from Citrus.</title>
        <authorList>
            <person name="Wang Y."/>
            <person name="Zhu L."/>
        </authorList>
    </citation>
    <scope>NUCLEOTIDE SEQUENCE</scope>
    <source>
        <strain evidence="1">YXFP-22015</strain>
    </source>
</reference>
<gene>
    <name evidence="1" type="ORF">N3K66_007300</name>
</gene>